<gene>
    <name evidence="8" type="ORF">LX70_03400</name>
</gene>
<keyword evidence="9" id="KW-1185">Reference proteome</keyword>
<evidence type="ECO:0000256" key="5">
    <source>
        <dbReference type="ARBA" id="ARBA00023136"/>
    </source>
</evidence>
<dbReference type="RefSeq" id="WP_245885118.1">
    <property type="nucleotide sequence ID" value="NZ_PVEP01000009.1"/>
</dbReference>
<name>A0A2S8S3Q8_9RHOB</name>
<evidence type="ECO:0000256" key="1">
    <source>
        <dbReference type="ARBA" id="ARBA00004141"/>
    </source>
</evidence>
<feature type="transmembrane region" description="Helical" evidence="6">
    <location>
        <begin position="48"/>
        <end position="68"/>
    </location>
</feature>
<evidence type="ECO:0000256" key="4">
    <source>
        <dbReference type="ARBA" id="ARBA00022989"/>
    </source>
</evidence>
<sequence length="584" mass="60893">MTDTAVLHSAIRTGPALSRRPAAVPSWMVATLLALGSCWSLWTLPVDLGTEARMSLIVTVLTVIGWTLTRLPESLVALAAAMALVLTGTIGEDKLYAALGSDLVWLLLAAFIIAAVIKDAGLAERLVAPLTARRPRFAVFAFALAAAIALTALVLPSTSGRAALLLPVFLALLPLLPDQRLARALALTFPTVILLSAGGSLIGAGAHLIAVEAMVAAGAPRLSYLDWLLLGGPLAALASLAGVALILWLFVPRGLWSLRMTAAAPAGPRTTQQSRILLVVAALVALWLTEAWHGLGMSLVALIGALILMTRPFTSRKTKDLFRAVDVELILYMTATMLMAQAMTDTGADRWLATRAMSALPSGLLASGPGVAVALSVIAVMAHLAIASRSARAAILIPAVALPMAGLGHDATLMILIAVMGTGFCQTLMSSAKPVAIYGLRDEAGFTQADLLRLALPLGVVKTGLLVAFAILVWPHQTTTHRASTEGSGPSAALTADMVRALSAVPDMAPLWAPADPGMVIAQSPRPPLRPDGLGTQAATADTGKPVRKTAQKTAARTTVGGQFAQDLKQARRQIARDLNRLFN</sequence>
<dbReference type="InterPro" id="IPR004680">
    <property type="entry name" value="Cit_transptr-like_dom"/>
</dbReference>
<accession>A0A2S8S3Q8</accession>
<evidence type="ECO:0000256" key="3">
    <source>
        <dbReference type="ARBA" id="ARBA00022692"/>
    </source>
</evidence>
<dbReference type="Pfam" id="PF03600">
    <property type="entry name" value="CitMHS"/>
    <property type="match status" value="1"/>
</dbReference>
<keyword evidence="2" id="KW-0813">Transport</keyword>
<feature type="transmembrane region" description="Helical" evidence="6">
    <location>
        <begin position="184"/>
        <end position="210"/>
    </location>
</feature>
<feature type="transmembrane region" description="Helical" evidence="6">
    <location>
        <begin position="97"/>
        <end position="117"/>
    </location>
</feature>
<evidence type="ECO:0000313" key="8">
    <source>
        <dbReference type="EMBL" id="PQV55439.1"/>
    </source>
</evidence>
<protein>
    <submittedName>
        <fullName evidence="8">Di/tricarboxylate transporter</fullName>
    </submittedName>
</protein>
<evidence type="ECO:0000313" key="9">
    <source>
        <dbReference type="Proteomes" id="UP000238338"/>
    </source>
</evidence>
<dbReference type="GO" id="GO:0005315">
    <property type="term" value="F:phosphate transmembrane transporter activity"/>
    <property type="evidence" value="ECO:0007669"/>
    <property type="project" value="TreeGrafter"/>
</dbReference>
<feature type="transmembrane region" description="Helical" evidence="6">
    <location>
        <begin position="295"/>
        <end position="313"/>
    </location>
</feature>
<dbReference type="Proteomes" id="UP000238338">
    <property type="component" value="Unassembled WGS sequence"/>
</dbReference>
<proteinExistence type="predicted"/>
<dbReference type="GO" id="GO:0005886">
    <property type="term" value="C:plasma membrane"/>
    <property type="evidence" value="ECO:0007669"/>
    <property type="project" value="TreeGrafter"/>
</dbReference>
<dbReference type="PANTHER" id="PTHR10283">
    <property type="entry name" value="SOLUTE CARRIER FAMILY 13 MEMBER"/>
    <property type="match status" value="1"/>
</dbReference>
<feature type="transmembrane region" description="Helical" evidence="6">
    <location>
        <begin position="325"/>
        <end position="344"/>
    </location>
</feature>
<feature type="transmembrane region" description="Helical" evidence="6">
    <location>
        <begin position="364"/>
        <end position="386"/>
    </location>
</feature>
<organism evidence="8 9">
    <name type="scientific">Albidovulum denitrificans</name>
    <dbReference type="NCBI Taxonomy" id="404881"/>
    <lineage>
        <taxon>Bacteria</taxon>
        <taxon>Pseudomonadati</taxon>
        <taxon>Pseudomonadota</taxon>
        <taxon>Alphaproteobacteria</taxon>
        <taxon>Rhodobacterales</taxon>
        <taxon>Paracoccaceae</taxon>
        <taxon>Albidovulum</taxon>
    </lineage>
</organism>
<keyword evidence="3 6" id="KW-0812">Transmembrane</keyword>
<feature type="transmembrane region" description="Helical" evidence="6">
    <location>
        <begin position="230"/>
        <end position="251"/>
    </location>
</feature>
<dbReference type="EMBL" id="PVEP01000009">
    <property type="protein sequence ID" value="PQV55439.1"/>
    <property type="molecule type" value="Genomic_DNA"/>
</dbReference>
<comment type="caution">
    <text evidence="8">The sequence shown here is derived from an EMBL/GenBank/DDBJ whole genome shotgun (WGS) entry which is preliminary data.</text>
</comment>
<dbReference type="AlphaFoldDB" id="A0A2S8S3Q8"/>
<feature type="transmembrane region" description="Helical" evidence="6">
    <location>
        <begin position="137"/>
        <end position="155"/>
    </location>
</feature>
<feature type="transmembrane region" description="Helical" evidence="6">
    <location>
        <begin position="454"/>
        <end position="474"/>
    </location>
</feature>
<keyword evidence="5 6" id="KW-0472">Membrane</keyword>
<evidence type="ECO:0000256" key="2">
    <source>
        <dbReference type="ARBA" id="ARBA00022448"/>
    </source>
</evidence>
<dbReference type="PANTHER" id="PTHR10283:SF92">
    <property type="entry name" value="LOW-AFFINITY PHOSPHATE TRANSPORTER PHO91"/>
    <property type="match status" value="1"/>
</dbReference>
<feature type="transmembrane region" description="Helical" evidence="6">
    <location>
        <begin position="393"/>
        <end position="420"/>
    </location>
</feature>
<feature type="domain" description="Citrate transporter-like" evidence="7">
    <location>
        <begin position="65"/>
        <end position="419"/>
    </location>
</feature>
<comment type="subcellular location">
    <subcellularLocation>
        <location evidence="1">Membrane</location>
        <topology evidence="1">Multi-pass membrane protein</topology>
    </subcellularLocation>
</comment>
<reference evidence="8 9" key="1">
    <citation type="submission" date="2018-02" db="EMBL/GenBank/DDBJ databases">
        <title>Genomic Encyclopedia of Archaeal and Bacterial Type Strains, Phase II (KMG-II): from individual species to whole genera.</title>
        <authorList>
            <person name="Goeker M."/>
        </authorList>
    </citation>
    <scope>NUCLEOTIDE SEQUENCE [LARGE SCALE GENOMIC DNA]</scope>
    <source>
        <strain evidence="8 9">DSM 18921</strain>
    </source>
</reference>
<evidence type="ECO:0000256" key="6">
    <source>
        <dbReference type="SAM" id="Phobius"/>
    </source>
</evidence>
<feature type="transmembrane region" description="Helical" evidence="6">
    <location>
        <begin position="75"/>
        <end position="91"/>
    </location>
</feature>
<feature type="transmembrane region" description="Helical" evidence="6">
    <location>
        <begin position="22"/>
        <end position="42"/>
    </location>
</feature>
<keyword evidence="4 6" id="KW-1133">Transmembrane helix</keyword>
<evidence type="ECO:0000259" key="7">
    <source>
        <dbReference type="Pfam" id="PF03600"/>
    </source>
</evidence>